<sequence>MTYSLFRSVTSLMGSLAGARFATVQPVYGSKVNDTLKLTVGYVS</sequence>
<comment type="caution">
    <text evidence="1">The sequence shown here is derived from an EMBL/GenBank/DDBJ whole genome shotgun (WGS) entry which is preliminary data.</text>
</comment>
<evidence type="ECO:0000313" key="2">
    <source>
        <dbReference type="Proteomes" id="UP000576969"/>
    </source>
</evidence>
<proteinExistence type="predicted"/>
<protein>
    <submittedName>
        <fullName evidence="1">Uncharacterized protein</fullName>
    </submittedName>
</protein>
<dbReference type="Proteomes" id="UP000576969">
    <property type="component" value="Unassembled WGS sequence"/>
</dbReference>
<gene>
    <name evidence="1" type="ORF">BJ991_000002</name>
</gene>
<name>A0A7Y9GK85_9MICO</name>
<reference evidence="1 2" key="1">
    <citation type="submission" date="2020-07" db="EMBL/GenBank/DDBJ databases">
        <title>Sequencing the genomes of 1000 actinobacteria strains.</title>
        <authorList>
            <person name="Klenk H.-P."/>
        </authorList>
    </citation>
    <scope>NUCLEOTIDE SEQUENCE [LARGE SCALE GENOMIC DNA]</scope>
    <source>
        <strain evidence="1 2">DSM 24662</strain>
    </source>
</reference>
<evidence type="ECO:0000313" key="1">
    <source>
        <dbReference type="EMBL" id="NYE17974.1"/>
    </source>
</evidence>
<organism evidence="1 2">
    <name type="scientific">Microbacterium immunditiarum</name>
    <dbReference type="NCBI Taxonomy" id="337480"/>
    <lineage>
        <taxon>Bacteria</taxon>
        <taxon>Bacillati</taxon>
        <taxon>Actinomycetota</taxon>
        <taxon>Actinomycetes</taxon>
        <taxon>Micrococcales</taxon>
        <taxon>Microbacteriaceae</taxon>
        <taxon>Microbacterium</taxon>
    </lineage>
</organism>
<keyword evidence="2" id="KW-1185">Reference proteome</keyword>
<dbReference type="AlphaFoldDB" id="A0A7Y9GK85"/>
<accession>A0A7Y9GK85</accession>
<dbReference type="EMBL" id="JACCBV010000001">
    <property type="protein sequence ID" value="NYE17974.1"/>
    <property type="molecule type" value="Genomic_DNA"/>
</dbReference>